<dbReference type="Gene3D" id="3.40.50.1820">
    <property type="entry name" value="alpha/beta hydrolase"/>
    <property type="match status" value="1"/>
</dbReference>
<dbReference type="OrthoDB" id="294702at2759"/>
<dbReference type="EMBL" id="JAMQYH010000002">
    <property type="protein sequence ID" value="KAJ1698987.1"/>
    <property type="molecule type" value="Genomic_DNA"/>
</dbReference>
<dbReference type="Pfam" id="PF00561">
    <property type="entry name" value="Abhydrolase_1"/>
    <property type="match status" value="1"/>
</dbReference>
<evidence type="ECO:0000259" key="1">
    <source>
        <dbReference type="Pfam" id="PF00561"/>
    </source>
</evidence>
<dbReference type="InterPro" id="IPR000073">
    <property type="entry name" value="AB_hydrolase_1"/>
</dbReference>
<organism evidence="2 3">
    <name type="scientific">Rhynchospora breviuscula</name>
    <dbReference type="NCBI Taxonomy" id="2022672"/>
    <lineage>
        <taxon>Eukaryota</taxon>
        <taxon>Viridiplantae</taxon>
        <taxon>Streptophyta</taxon>
        <taxon>Embryophyta</taxon>
        <taxon>Tracheophyta</taxon>
        <taxon>Spermatophyta</taxon>
        <taxon>Magnoliopsida</taxon>
        <taxon>Liliopsida</taxon>
        <taxon>Poales</taxon>
        <taxon>Cyperaceae</taxon>
        <taxon>Cyperoideae</taxon>
        <taxon>Rhynchosporeae</taxon>
        <taxon>Rhynchospora</taxon>
    </lineage>
</organism>
<sequence length="547" mass="61244">MAAPVGATSMTWHEELATLVGDTGIRYSTGDPIDNNHHQDGQLHGVKTDGYFGYEEEKGGAQEPWLDQIKGFAESTAEMMRELGRGCWDIARQSVQGAEESEFVKKMRGPLSEAAEKLSFLNEYLPEDKEPAQAWPVVISVFLIALLVLNIGSSSNEAPTVVEAPRKMYIAPPSATRIQLPDGRHLAYLQQGVPPELARFNMIMPHSFLSSRLAGIPGMSLTLLEEFGVQLVTYDLPGFGESDPHPERNLNTSALDMLHLANSLGISEKFWVVGYSGGAIHAWAAARYIPDNLAGVAMFAPMVNPYDLSMNKEERRKTWEKWSAGRKFMYTLARKFPSLLSFYYRKSFLSGTQGQLEKWLSVSLLKKDKLLLEEPVFMEFWEKDVAESVRQGDAKPFIEESVIQVSDWGFTLSEIQVQKQKDRRGFLSLLKSLFSPAEKEWTGFLGPIHVWQGMDDTVVPPSMTDFVRRVVPGATVHTLHGEGHFSYFCFCDKCHRQIFSTLFGIPQGPLTIQQEIAETTAELTEETAIPEEMTTEVTAIDNSTEQE</sequence>
<accession>A0A9Q0CRS8</accession>
<dbReference type="SUPFAM" id="SSF53474">
    <property type="entry name" value="alpha/beta-Hydrolases"/>
    <property type="match status" value="1"/>
</dbReference>
<feature type="domain" description="AB hydrolase-1" evidence="1">
    <location>
        <begin position="223"/>
        <end position="488"/>
    </location>
</feature>
<dbReference type="AlphaFoldDB" id="A0A9Q0CRS8"/>
<comment type="caution">
    <text evidence="2">The sequence shown here is derived from an EMBL/GenBank/DDBJ whole genome shotgun (WGS) entry which is preliminary data.</text>
</comment>
<reference evidence="2" key="1">
    <citation type="journal article" date="2022" name="Cell">
        <title>Repeat-based holocentromeres influence genome architecture and karyotype evolution.</title>
        <authorList>
            <person name="Hofstatter P.G."/>
            <person name="Thangavel G."/>
            <person name="Lux T."/>
            <person name="Neumann P."/>
            <person name="Vondrak T."/>
            <person name="Novak P."/>
            <person name="Zhang M."/>
            <person name="Costa L."/>
            <person name="Castellani M."/>
            <person name="Scott A."/>
            <person name="Toegelov H."/>
            <person name="Fuchs J."/>
            <person name="Mata-Sucre Y."/>
            <person name="Dias Y."/>
            <person name="Vanzela A.L.L."/>
            <person name="Huettel B."/>
            <person name="Almeida C.C.S."/>
            <person name="Simkova H."/>
            <person name="Souza G."/>
            <person name="Pedrosa-Harand A."/>
            <person name="Macas J."/>
            <person name="Mayer K.F.X."/>
            <person name="Houben A."/>
            <person name="Marques A."/>
        </authorList>
    </citation>
    <scope>NUCLEOTIDE SEQUENCE</scope>
    <source>
        <strain evidence="2">RhyBre1mFocal</strain>
    </source>
</reference>
<evidence type="ECO:0000313" key="2">
    <source>
        <dbReference type="EMBL" id="KAJ1698987.1"/>
    </source>
</evidence>
<name>A0A9Q0CRS8_9POAL</name>
<gene>
    <name evidence="2" type="ORF">LUZ63_007499</name>
</gene>
<keyword evidence="3" id="KW-1185">Reference proteome</keyword>
<evidence type="ECO:0000313" key="3">
    <source>
        <dbReference type="Proteomes" id="UP001151287"/>
    </source>
</evidence>
<dbReference type="InterPro" id="IPR029058">
    <property type="entry name" value="AB_hydrolase_fold"/>
</dbReference>
<proteinExistence type="predicted"/>
<dbReference type="PANTHER" id="PTHR45763:SF8">
    <property type="entry name" value="ALPHA_BETA-HYDROLASES SUPERFAMILY PROTEIN"/>
    <property type="match status" value="1"/>
</dbReference>
<protein>
    <recommendedName>
        <fullName evidence="1">AB hydrolase-1 domain-containing protein</fullName>
    </recommendedName>
</protein>
<dbReference type="Proteomes" id="UP001151287">
    <property type="component" value="Unassembled WGS sequence"/>
</dbReference>
<dbReference type="PANTHER" id="PTHR45763">
    <property type="entry name" value="HYDROLASE, ALPHA/BETA FOLD FAMILY PROTEIN, EXPRESSED-RELATED"/>
    <property type="match status" value="1"/>
</dbReference>